<comment type="similarity">
    <text evidence="6">Belongs to the fabD family.</text>
</comment>
<comment type="catalytic activity">
    <reaction evidence="5 6">
        <text>holo-[ACP] + malonyl-CoA = malonyl-[ACP] + CoA</text>
        <dbReference type="Rhea" id="RHEA:41792"/>
        <dbReference type="Rhea" id="RHEA-COMP:9623"/>
        <dbReference type="Rhea" id="RHEA-COMP:9685"/>
        <dbReference type="ChEBI" id="CHEBI:57287"/>
        <dbReference type="ChEBI" id="CHEBI:57384"/>
        <dbReference type="ChEBI" id="CHEBI:64479"/>
        <dbReference type="ChEBI" id="CHEBI:78449"/>
        <dbReference type="EC" id="2.3.1.39"/>
    </reaction>
</comment>
<dbReference type="InterPro" id="IPR016035">
    <property type="entry name" value="Acyl_Trfase/lysoPLipase"/>
</dbReference>
<dbReference type="Pfam" id="PF00698">
    <property type="entry name" value="Acyl_transf_1"/>
    <property type="match status" value="1"/>
</dbReference>
<dbReference type="Gene3D" id="3.30.70.250">
    <property type="entry name" value="Malonyl-CoA ACP transacylase, ACP-binding"/>
    <property type="match status" value="1"/>
</dbReference>
<keyword evidence="3 6" id="KW-0808">Transferase</keyword>
<dbReference type="InterPro" id="IPR050858">
    <property type="entry name" value="Mal-CoA-ACP_Trans/PKS_FabD"/>
</dbReference>
<protein>
    <recommendedName>
        <fullName evidence="2 6">Malonyl CoA-acyl carrier protein transacylase</fullName>
        <ecNumber evidence="1 6">2.3.1.39</ecNumber>
    </recommendedName>
</protein>
<sequence>MSQKIAIVFPGQGSQKIGMLQDYYNHFPTFKSILDEAKEYLGYDLWNIIQNDEQKLGQTEYTQPALLATSYAIFKVLKEEKPDLNIEYFAGHSLGEYTALLAAECISYKDALQLVSKRGQFMQNAVTDKDCSMSAILGLSNEDVIACCKEASSIGTVEAANFNSTGQVVISGETIAVEKANSLAKEKGAKRAQILAVSVPSHCSLMKDAANKFEQELNKVNFKNPSAAIIQNVDASSHSDVKEIKASIIKQLYKPVLWTQSIEKLVELGVNEIIECGPNKVLCGLIKRIDKNLITKDTNTVDSLSEI</sequence>
<organism evidence="8 9">
    <name type="scientific">Pseudofrancisella aestuarii</name>
    <dbReference type="NCBI Taxonomy" id="2670347"/>
    <lineage>
        <taxon>Bacteria</taxon>
        <taxon>Pseudomonadati</taxon>
        <taxon>Pseudomonadota</taxon>
        <taxon>Gammaproteobacteria</taxon>
        <taxon>Thiotrichales</taxon>
        <taxon>Francisellaceae</taxon>
        <taxon>Pseudofrancisella</taxon>
    </lineage>
</organism>
<keyword evidence="9" id="KW-1185">Reference proteome</keyword>
<dbReference type="RefSeq" id="WP_119330241.1">
    <property type="nucleotide sequence ID" value="NZ_JBHSJH010000001.1"/>
</dbReference>
<dbReference type="InterPro" id="IPR024925">
    <property type="entry name" value="Malonyl_CoA-ACP_transAc"/>
</dbReference>
<evidence type="ECO:0000256" key="1">
    <source>
        <dbReference type="ARBA" id="ARBA00013258"/>
    </source>
</evidence>
<dbReference type="PIRSF" id="PIRSF000446">
    <property type="entry name" value="Mct"/>
    <property type="match status" value="1"/>
</dbReference>
<dbReference type="EC" id="2.3.1.39" evidence="1 6"/>
<gene>
    <name evidence="8" type="primary">fabD</name>
    <name evidence="8" type="ORF">ACFPDQ_03165</name>
</gene>
<evidence type="ECO:0000256" key="3">
    <source>
        <dbReference type="ARBA" id="ARBA00022679"/>
    </source>
</evidence>
<dbReference type="InterPro" id="IPR016036">
    <property type="entry name" value="Malonyl_transacylase_ACP-bd"/>
</dbReference>
<dbReference type="InterPro" id="IPR014043">
    <property type="entry name" value="Acyl_transferase_dom"/>
</dbReference>
<dbReference type="PANTHER" id="PTHR42681">
    <property type="entry name" value="MALONYL-COA-ACYL CARRIER PROTEIN TRANSACYLASE, MITOCHONDRIAL"/>
    <property type="match status" value="1"/>
</dbReference>
<evidence type="ECO:0000256" key="2">
    <source>
        <dbReference type="ARBA" id="ARBA00018953"/>
    </source>
</evidence>
<dbReference type="EMBL" id="JBHSJH010000001">
    <property type="protein sequence ID" value="MFC4892047.1"/>
    <property type="molecule type" value="Genomic_DNA"/>
</dbReference>
<dbReference type="GO" id="GO:0004314">
    <property type="term" value="F:[acyl-carrier-protein] S-malonyltransferase activity"/>
    <property type="evidence" value="ECO:0007669"/>
    <property type="project" value="UniProtKB-EC"/>
</dbReference>
<dbReference type="InterPro" id="IPR004410">
    <property type="entry name" value="Malonyl_CoA-ACP_transAc_FabD"/>
</dbReference>
<feature type="domain" description="Malonyl-CoA:ACP transacylase (MAT)" evidence="7">
    <location>
        <begin position="8"/>
        <end position="306"/>
    </location>
</feature>
<dbReference type="Proteomes" id="UP001595926">
    <property type="component" value="Unassembled WGS sequence"/>
</dbReference>
<comment type="caution">
    <text evidence="8">The sequence shown here is derived from an EMBL/GenBank/DDBJ whole genome shotgun (WGS) entry which is preliminary data.</text>
</comment>
<dbReference type="NCBIfam" id="TIGR00128">
    <property type="entry name" value="fabD"/>
    <property type="match status" value="1"/>
</dbReference>
<name>A0ABV9TAI6_9GAMM</name>
<dbReference type="SUPFAM" id="SSF52151">
    <property type="entry name" value="FabD/lysophospholipase-like"/>
    <property type="match status" value="1"/>
</dbReference>
<proteinExistence type="inferred from homology"/>
<evidence type="ECO:0000313" key="8">
    <source>
        <dbReference type="EMBL" id="MFC4892047.1"/>
    </source>
</evidence>
<dbReference type="PANTHER" id="PTHR42681:SF1">
    <property type="entry name" value="MALONYL-COA-ACYL CARRIER PROTEIN TRANSACYLASE, MITOCHONDRIAL"/>
    <property type="match status" value="1"/>
</dbReference>
<evidence type="ECO:0000259" key="7">
    <source>
        <dbReference type="SMART" id="SM00827"/>
    </source>
</evidence>
<dbReference type="InterPro" id="IPR001227">
    <property type="entry name" value="Ac_transferase_dom_sf"/>
</dbReference>
<evidence type="ECO:0000256" key="5">
    <source>
        <dbReference type="ARBA" id="ARBA00048462"/>
    </source>
</evidence>
<evidence type="ECO:0000256" key="4">
    <source>
        <dbReference type="ARBA" id="ARBA00023315"/>
    </source>
</evidence>
<accession>A0ABV9TAI6</accession>
<keyword evidence="4 6" id="KW-0012">Acyltransferase</keyword>
<dbReference type="SUPFAM" id="SSF55048">
    <property type="entry name" value="Probable ACP-binding domain of malonyl-CoA ACP transacylase"/>
    <property type="match status" value="1"/>
</dbReference>
<reference evidence="9" key="1">
    <citation type="journal article" date="2019" name="Int. J. Syst. Evol. Microbiol.">
        <title>The Global Catalogue of Microorganisms (GCM) 10K type strain sequencing project: providing services to taxonomists for standard genome sequencing and annotation.</title>
        <authorList>
            <consortium name="The Broad Institute Genomics Platform"/>
            <consortium name="The Broad Institute Genome Sequencing Center for Infectious Disease"/>
            <person name="Wu L."/>
            <person name="Ma J."/>
        </authorList>
    </citation>
    <scope>NUCLEOTIDE SEQUENCE [LARGE SCALE GENOMIC DNA]</scope>
    <source>
        <strain evidence="9">CGMCC 1.13718</strain>
    </source>
</reference>
<dbReference type="Gene3D" id="3.40.366.10">
    <property type="entry name" value="Malonyl-Coenzyme A Acyl Carrier Protein, domain 2"/>
    <property type="match status" value="1"/>
</dbReference>
<evidence type="ECO:0000256" key="6">
    <source>
        <dbReference type="PIRNR" id="PIRNR000446"/>
    </source>
</evidence>
<dbReference type="SMART" id="SM00827">
    <property type="entry name" value="PKS_AT"/>
    <property type="match status" value="1"/>
</dbReference>
<evidence type="ECO:0000313" key="9">
    <source>
        <dbReference type="Proteomes" id="UP001595926"/>
    </source>
</evidence>